<comment type="catalytic activity">
    <reaction evidence="5">
        <text>[DNA-directed RNA polymerase] + ATP = phospho-[DNA-directed RNA polymerase] + ADP + H(+)</text>
        <dbReference type="Rhea" id="RHEA:10216"/>
        <dbReference type="Rhea" id="RHEA-COMP:11321"/>
        <dbReference type="Rhea" id="RHEA-COMP:11322"/>
        <dbReference type="ChEBI" id="CHEBI:15378"/>
        <dbReference type="ChEBI" id="CHEBI:30616"/>
        <dbReference type="ChEBI" id="CHEBI:43176"/>
        <dbReference type="ChEBI" id="CHEBI:68546"/>
        <dbReference type="ChEBI" id="CHEBI:456216"/>
        <dbReference type="EC" id="2.7.11.23"/>
    </reaction>
</comment>
<feature type="binding site" evidence="6">
    <location>
        <position position="70"/>
    </location>
    <ligand>
        <name>ATP</name>
        <dbReference type="ChEBI" id="CHEBI:30616"/>
    </ligand>
</feature>
<evidence type="ECO:0000313" key="9">
    <source>
        <dbReference type="Proteomes" id="UP000823388"/>
    </source>
</evidence>
<dbReference type="AlphaFoldDB" id="A0A8T0SA36"/>
<dbReference type="FunFam" id="1.10.510.10:FF:001165">
    <property type="entry name" value="Protein kinase domain containing protein"/>
    <property type="match status" value="1"/>
</dbReference>
<dbReference type="Gene3D" id="1.10.510.10">
    <property type="entry name" value="Transferase(Phosphotransferase) domain 1"/>
    <property type="match status" value="1"/>
</dbReference>
<dbReference type="InterPro" id="IPR017441">
    <property type="entry name" value="Protein_kinase_ATP_BS"/>
</dbReference>
<evidence type="ECO:0000313" key="8">
    <source>
        <dbReference type="EMBL" id="KAG2594005.1"/>
    </source>
</evidence>
<feature type="domain" description="Protein kinase" evidence="7">
    <location>
        <begin position="41"/>
        <end position="350"/>
    </location>
</feature>
<gene>
    <name evidence="8" type="ORF">PVAP13_5NG612600</name>
</gene>
<dbReference type="GO" id="GO:0007346">
    <property type="term" value="P:regulation of mitotic cell cycle"/>
    <property type="evidence" value="ECO:0007669"/>
    <property type="project" value="TreeGrafter"/>
</dbReference>
<keyword evidence="9" id="KW-1185">Reference proteome</keyword>
<evidence type="ECO:0000256" key="2">
    <source>
        <dbReference type="ARBA" id="ARBA00022553"/>
    </source>
</evidence>
<keyword evidence="3 6" id="KW-0547">Nucleotide-binding</keyword>
<protein>
    <recommendedName>
        <fullName evidence="1">[RNA-polymerase]-subunit kinase</fullName>
        <ecNumber evidence="1">2.7.11.23</ecNumber>
    </recommendedName>
</protein>
<dbReference type="GO" id="GO:0008353">
    <property type="term" value="F:RNA polymerase II CTD heptapeptide repeat kinase activity"/>
    <property type="evidence" value="ECO:0007669"/>
    <property type="project" value="UniProtKB-EC"/>
</dbReference>
<evidence type="ECO:0000256" key="6">
    <source>
        <dbReference type="PROSITE-ProRule" id="PRU10141"/>
    </source>
</evidence>
<evidence type="ECO:0000259" key="7">
    <source>
        <dbReference type="PROSITE" id="PS50011"/>
    </source>
</evidence>
<dbReference type="InterPro" id="IPR050108">
    <property type="entry name" value="CDK"/>
</dbReference>
<dbReference type="PANTHER" id="PTHR24056:SF486">
    <property type="entry name" value="OS12G0427000 PROTEIN"/>
    <property type="match status" value="1"/>
</dbReference>
<evidence type="ECO:0000256" key="5">
    <source>
        <dbReference type="ARBA" id="ARBA00049280"/>
    </source>
</evidence>
<keyword evidence="4 6" id="KW-0067">ATP-binding</keyword>
<dbReference type="GO" id="GO:0005634">
    <property type="term" value="C:nucleus"/>
    <property type="evidence" value="ECO:0007669"/>
    <property type="project" value="TreeGrafter"/>
</dbReference>
<dbReference type="EMBL" id="CM029046">
    <property type="protein sequence ID" value="KAG2594005.1"/>
    <property type="molecule type" value="Genomic_DNA"/>
</dbReference>
<dbReference type="PANTHER" id="PTHR24056">
    <property type="entry name" value="CELL DIVISION PROTEIN KINASE"/>
    <property type="match status" value="1"/>
</dbReference>
<dbReference type="PROSITE" id="PS00107">
    <property type="entry name" value="PROTEIN_KINASE_ATP"/>
    <property type="match status" value="1"/>
</dbReference>
<organism evidence="8 9">
    <name type="scientific">Panicum virgatum</name>
    <name type="common">Blackwell switchgrass</name>
    <dbReference type="NCBI Taxonomy" id="38727"/>
    <lineage>
        <taxon>Eukaryota</taxon>
        <taxon>Viridiplantae</taxon>
        <taxon>Streptophyta</taxon>
        <taxon>Embryophyta</taxon>
        <taxon>Tracheophyta</taxon>
        <taxon>Spermatophyta</taxon>
        <taxon>Magnoliopsida</taxon>
        <taxon>Liliopsida</taxon>
        <taxon>Poales</taxon>
        <taxon>Poaceae</taxon>
        <taxon>PACMAD clade</taxon>
        <taxon>Panicoideae</taxon>
        <taxon>Panicodae</taxon>
        <taxon>Paniceae</taxon>
        <taxon>Panicinae</taxon>
        <taxon>Panicum</taxon>
        <taxon>Panicum sect. Hiantes</taxon>
    </lineage>
</organism>
<dbReference type="InterPro" id="IPR000719">
    <property type="entry name" value="Prot_kinase_dom"/>
</dbReference>
<evidence type="ECO:0000256" key="1">
    <source>
        <dbReference type="ARBA" id="ARBA00012409"/>
    </source>
</evidence>
<keyword evidence="2" id="KW-0597">Phosphoprotein</keyword>
<dbReference type="Gene3D" id="3.30.200.20">
    <property type="entry name" value="Phosphorylase Kinase, domain 1"/>
    <property type="match status" value="1"/>
</dbReference>
<proteinExistence type="predicted"/>
<dbReference type="EC" id="2.7.11.23" evidence="1"/>
<comment type="caution">
    <text evidence="8">The sequence shown here is derived from an EMBL/GenBank/DDBJ whole genome shotgun (WGS) entry which is preliminary data.</text>
</comment>
<dbReference type="InterPro" id="IPR011009">
    <property type="entry name" value="Kinase-like_dom_sf"/>
</dbReference>
<dbReference type="PROSITE" id="PS50011">
    <property type="entry name" value="PROTEIN_KINASE_DOM"/>
    <property type="match status" value="1"/>
</dbReference>
<dbReference type="GO" id="GO:0005524">
    <property type="term" value="F:ATP binding"/>
    <property type="evidence" value="ECO:0007669"/>
    <property type="project" value="UniProtKB-UniRule"/>
</dbReference>
<dbReference type="Pfam" id="PF00069">
    <property type="entry name" value="Pkinase"/>
    <property type="match status" value="1"/>
</dbReference>
<accession>A0A8T0SA36</accession>
<dbReference type="SUPFAM" id="SSF56112">
    <property type="entry name" value="Protein kinase-like (PK-like)"/>
    <property type="match status" value="1"/>
</dbReference>
<dbReference type="OrthoDB" id="602713at2759"/>
<evidence type="ECO:0000256" key="4">
    <source>
        <dbReference type="ARBA" id="ARBA00022840"/>
    </source>
</evidence>
<sequence length="362" mass="39908">MAAVTAEEKDEPPEAAKKKELIVAAPCISCVSWPPAVAERYEPLEKLGEGMFGDVYKARDRVGGRLVAVKRLSGRTDDSFVETSLRYFAREAMSLGACRGHPSVVKLVATHADSARSDGDCFLVTKYAGPLNLRQYMRLRSAQGRPFREAEVRDAMRQLLSGARRVHDAGVLHRDTVPENVIVDERRDGKKVVYRICGFGMSEPAARPGRDGSALLASPSPYRAPEIFLGSQDYDCRVDTWGLGCIMAELIAGNGRPLFGADLDAKVFEKMQRAVGTQGMVEWPGLQRLARQDLAAELREKGCATYTGCLREMFPEEALSEAGFEVLSGLLDANPERRLTAKAALRKPWFRRFSYGGLCFVP</sequence>
<name>A0A8T0SA36_PANVG</name>
<evidence type="ECO:0000256" key="3">
    <source>
        <dbReference type="ARBA" id="ARBA00022741"/>
    </source>
</evidence>
<reference evidence="8" key="1">
    <citation type="submission" date="2020-05" db="EMBL/GenBank/DDBJ databases">
        <title>WGS assembly of Panicum virgatum.</title>
        <authorList>
            <person name="Lovell J.T."/>
            <person name="Jenkins J."/>
            <person name="Shu S."/>
            <person name="Juenger T.E."/>
            <person name="Schmutz J."/>
        </authorList>
    </citation>
    <scope>NUCLEOTIDE SEQUENCE</scope>
    <source>
        <strain evidence="8">AP13</strain>
    </source>
</reference>
<dbReference type="Proteomes" id="UP000823388">
    <property type="component" value="Chromosome 5N"/>
</dbReference>